<dbReference type="PRINTS" id="PR00344">
    <property type="entry name" value="BCTRLSENSOR"/>
</dbReference>
<evidence type="ECO:0000259" key="15">
    <source>
        <dbReference type="PROSITE" id="PS50109"/>
    </source>
</evidence>
<dbReference type="InterPro" id="IPR029016">
    <property type="entry name" value="GAF-like_dom_sf"/>
</dbReference>
<evidence type="ECO:0000256" key="3">
    <source>
        <dbReference type="ARBA" id="ARBA00012438"/>
    </source>
</evidence>
<evidence type="ECO:0000256" key="5">
    <source>
        <dbReference type="ARBA" id="ARBA00022679"/>
    </source>
</evidence>
<dbReference type="InterPro" id="IPR025201">
    <property type="entry name" value="KdpD_TM"/>
</dbReference>
<keyword evidence="5" id="KW-0808">Transferase</keyword>
<dbReference type="InterPro" id="IPR036890">
    <property type="entry name" value="HATPase_C_sf"/>
</dbReference>
<dbReference type="SMART" id="SM00388">
    <property type="entry name" value="HisKA"/>
    <property type="match status" value="1"/>
</dbReference>
<evidence type="ECO:0000259" key="16">
    <source>
        <dbReference type="PROSITE" id="PS50113"/>
    </source>
</evidence>
<name>A0ABX7MZ13_9BACT</name>
<proteinExistence type="predicted"/>
<evidence type="ECO:0000256" key="12">
    <source>
        <dbReference type="ARBA" id="ARBA00023136"/>
    </source>
</evidence>
<feature type="transmembrane region" description="Helical" evidence="14">
    <location>
        <begin position="50"/>
        <end position="69"/>
    </location>
</feature>
<dbReference type="InterPro" id="IPR036097">
    <property type="entry name" value="HisK_dim/P_sf"/>
</dbReference>
<evidence type="ECO:0000313" key="18">
    <source>
        <dbReference type="Proteomes" id="UP000663090"/>
    </source>
</evidence>
<reference evidence="17 18" key="1">
    <citation type="submission" date="2021-02" db="EMBL/GenBank/DDBJ databases">
        <title>De Novo genome assembly of isolated myxobacteria.</title>
        <authorList>
            <person name="Stevens D.C."/>
        </authorList>
    </citation>
    <scope>NUCLEOTIDE SEQUENCE [LARGE SCALE GENOMIC DNA]</scope>
    <source>
        <strain evidence="17 18">SCHIC003</strain>
    </source>
</reference>
<dbReference type="SMART" id="SM00065">
    <property type="entry name" value="GAF"/>
    <property type="match status" value="1"/>
</dbReference>
<dbReference type="SUPFAM" id="SSF47384">
    <property type="entry name" value="Homodimeric domain of signal transducing histidine kinase"/>
    <property type="match status" value="1"/>
</dbReference>
<keyword evidence="9" id="KW-0067">ATP-binding</keyword>
<evidence type="ECO:0000256" key="13">
    <source>
        <dbReference type="SAM" id="MobiDB-lite"/>
    </source>
</evidence>
<dbReference type="Proteomes" id="UP000663090">
    <property type="component" value="Chromosome"/>
</dbReference>
<dbReference type="InterPro" id="IPR000700">
    <property type="entry name" value="PAS-assoc_C"/>
</dbReference>
<comment type="catalytic activity">
    <reaction evidence="1">
        <text>ATP + protein L-histidine = ADP + protein N-phospho-L-histidine.</text>
        <dbReference type="EC" id="2.7.13.3"/>
    </reaction>
</comment>
<keyword evidence="11" id="KW-0902">Two-component regulatory system</keyword>
<evidence type="ECO:0000256" key="4">
    <source>
        <dbReference type="ARBA" id="ARBA00022553"/>
    </source>
</evidence>
<dbReference type="SMART" id="SM00387">
    <property type="entry name" value="HATPase_c"/>
    <property type="match status" value="1"/>
</dbReference>
<keyword evidence="10 14" id="KW-1133">Transmembrane helix</keyword>
<accession>A0ABX7MZ13</accession>
<dbReference type="EMBL" id="CP071091">
    <property type="protein sequence ID" value="QSQ11669.1"/>
    <property type="molecule type" value="Genomic_DNA"/>
</dbReference>
<dbReference type="CDD" id="cd00082">
    <property type="entry name" value="HisKA"/>
    <property type="match status" value="1"/>
</dbReference>
<dbReference type="Gene3D" id="1.10.287.130">
    <property type="match status" value="1"/>
</dbReference>
<dbReference type="Pfam" id="PF01590">
    <property type="entry name" value="GAF"/>
    <property type="match status" value="1"/>
</dbReference>
<feature type="compositionally biased region" description="Polar residues" evidence="13">
    <location>
        <begin position="17"/>
        <end position="28"/>
    </location>
</feature>
<evidence type="ECO:0000256" key="10">
    <source>
        <dbReference type="ARBA" id="ARBA00022989"/>
    </source>
</evidence>
<keyword evidence="18" id="KW-1185">Reference proteome</keyword>
<feature type="domain" description="Histidine kinase" evidence="15">
    <location>
        <begin position="501"/>
        <end position="721"/>
    </location>
</feature>
<keyword evidence="8" id="KW-0418">Kinase</keyword>
<dbReference type="InterPro" id="IPR038318">
    <property type="entry name" value="KdpD_sf"/>
</dbReference>
<feature type="transmembrane region" description="Helical" evidence="14">
    <location>
        <begin position="81"/>
        <end position="108"/>
    </location>
</feature>
<evidence type="ECO:0000256" key="11">
    <source>
        <dbReference type="ARBA" id="ARBA00023012"/>
    </source>
</evidence>
<dbReference type="InterPro" id="IPR004358">
    <property type="entry name" value="Sig_transdc_His_kin-like_C"/>
</dbReference>
<dbReference type="Gene3D" id="3.30.565.10">
    <property type="entry name" value="Histidine kinase-like ATPase, C-terminal domain"/>
    <property type="match status" value="1"/>
</dbReference>
<dbReference type="Gene3D" id="1.20.120.620">
    <property type="entry name" value="Backbone structure of the membrane domain of e. Coli histidine kinase receptor kdpd"/>
    <property type="match status" value="1"/>
</dbReference>
<dbReference type="PANTHER" id="PTHR43547:SF2">
    <property type="entry name" value="HYBRID SIGNAL TRANSDUCTION HISTIDINE KINASE C"/>
    <property type="match status" value="1"/>
</dbReference>
<evidence type="ECO:0000256" key="1">
    <source>
        <dbReference type="ARBA" id="ARBA00000085"/>
    </source>
</evidence>
<dbReference type="InterPro" id="IPR003594">
    <property type="entry name" value="HATPase_dom"/>
</dbReference>
<evidence type="ECO:0000256" key="6">
    <source>
        <dbReference type="ARBA" id="ARBA00022692"/>
    </source>
</evidence>
<protein>
    <recommendedName>
        <fullName evidence="3">histidine kinase</fullName>
        <ecNumber evidence="3">2.7.13.3</ecNumber>
    </recommendedName>
</protein>
<evidence type="ECO:0000256" key="14">
    <source>
        <dbReference type="SAM" id="Phobius"/>
    </source>
</evidence>
<dbReference type="InterPro" id="IPR003018">
    <property type="entry name" value="GAF"/>
</dbReference>
<dbReference type="Pfam" id="PF02518">
    <property type="entry name" value="HATPase_c"/>
    <property type="match status" value="1"/>
</dbReference>
<evidence type="ECO:0000256" key="9">
    <source>
        <dbReference type="ARBA" id="ARBA00022840"/>
    </source>
</evidence>
<evidence type="ECO:0000256" key="7">
    <source>
        <dbReference type="ARBA" id="ARBA00022741"/>
    </source>
</evidence>
<dbReference type="PROSITE" id="PS50113">
    <property type="entry name" value="PAC"/>
    <property type="match status" value="1"/>
</dbReference>
<keyword evidence="7" id="KW-0547">Nucleotide-binding</keyword>
<dbReference type="InterPro" id="IPR003661">
    <property type="entry name" value="HisK_dim/P_dom"/>
</dbReference>
<feature type="transmembrane region" description="Helical" evidence="14">
    <location>
        <begin position="128"/>
        <end position="146"/>
    </location>
</feature>
<organism evidence="17 18">
    <name type="scientific">Myxococcus landrumensis</name>
    <dbReference type="NCBI Taxonomy" id="2813577"/>
    <lineage>
        <taxon>Bacteria</taxon>
        <taxon>Pseudomonadati</taxon>
        <taxon>Myxococcota</taxon>
        <taxon>Myxococcia</taxon>
        <taxon>Myxococcales</taxon>
        <taxon>Cystobacterineae</taxon>
        <taxon>Myxococcaceae</taxon>
        <taxon>Myxococcus</taxon>
    </lineage>
</organism>
<dbReference type="PROSITE" id="PS50109">
    <property type="entry name" value="HIS_KIN"/>
    <property type="match status" value="1"/>
</dbReference>
<evidence type="ECO:0000256" key="2">
    <source>
        <dbReference type="ARBA" id="ARBA00004141"/>
    </source>
</evidence>
<dbReference type="Gene3D" id="3.30.450.40">
    <property type="match status" value="1"/>
</dbReference>
<keyword evidence="12 14" id="KW-0472">Membrane</keyword>
<dbReference type="InterPro" id="IPR005467">
    <property type="entry name" value="His_kinase_dom"/>
</dbReference>
<dbReference type="EC" id="2.7.13.3" evidence="3"/>
<dbReference type="PANTHER" id="PTHR43547">
    <property type="entry name" value="TWO-COMPONENT HISTIDINE KINASE"/>
    <property type="match status" value="1"/>
</dbReference>
<evidence type="ECO:0000313" key="17">
    <source>
        <dbReference type="EMBL" id="QSQ11669.1"/>
    </source>
</evidence>
<dbReference type="SUPFAM" id="SSF55781">
    <property type="entry name" value="GAF domain-like"/>
    <property type="match status" value="1"/>
</dbReference>
<dbReference type="SUPFAM" id="SSF55874">
    <property type="entry name" value="ATPase domain of HSP90 chaperone/DNA topoisomerase II/histidine kinase"/>
    <property type="match status" value="1"/>
</dbReference>
<dbReference type="Pfam" id="PF00512">
    <property type="entry name" value="HisKA"/>
    <property type="match status" value="1"/>
</dbReference>
<comment type="subcellular location">
    <subcellularLocation>
        <location evidence="2">Membrane</location>
        <topology evidence="2">Multi-pass membrane protein</topology>
    </subcellularLocation>
</comment>
<feature type="domain" description="PAC" evidence="16">
    <location>
        <begin position="247"/>
        <end position="301"/>
    </location>
</feature>
<keyword evidence="4" id="KW-0597">Phosphoprotein</keyword>
<dbReference type="CDD" id="cd00075">
    <property type="entry name" value="HATPase"/>
    <property type="match status" value="1"/>
</dbReference>
<keyword evidence="6 14" id="KW-0812">Transmembrane</keyword>
<dbReference type="Gene3D" id="3.30.450.20">
    <property type="entry name" value="PAS domain"/>
    <property type="match status" value="1"/>
</dbReference>
<dbReference type="Pfam" id="PF13493">
    <property type="entry name" value="DUF4118"/>
    <property type="match status" value="1"/>
</dbReference>
<evidence type="ECO:0000256" key="8">
    <source>
        <dbReference type="ARBA" id="ARBA00022777"/>
    </source>
</evidence>
<sequence>MRRPLALPTPISHLETSHPSGTSHSLATASLEPRPAPDPRRFWRWMKKSWPGRYGVALSFYCIAMLLQLELRPLMSTSPFLFFYGAVMVAGWWGGWGPALLVTALSLVSVDHHFLPPRLTLQMRSADILSLGIFALLAIFITKLNVTLNRALEERATLLDREHRARAASEAARSRLHTIFMQAPAQIFFLRGATQAFDFSNARNSTLLKNRDLLGQSFEEGLVKVADQDARGVLDRVYATGEPFVGNAIPLRFLQADGMEKETFHNLVYQPTRDAQGQVDGIAGFGFDVTDLVHARQRAEALATELRQAEFRTRVLAEVSTVLASSLDYEMTMRNLAKLVVPALADWCFVDLAQPDGNFRRLEVAHARPEDAPTAAEVLNFQLMPEGNPRHPPTAALLRGEAILLEEMTPAHIKRSAHNENHARVMLATGLRSFIAVPLVVRGHTLGVFSFFTSFSNRRYTQADLAFGLELAYRAALSMENARLYREAQEAIRLRDEFLSIASHELKTPLTPLSLKLQALARELERHPDTIPYSVVKGYVDTGARQVKKLAELVGDLLDVSRIAAGRLALELEDVDLGALIREVASRYEPHAARAGSTLQVEGGEGGLVGRWDRLRLEQVVTNLIDNAVKYGAGKPILLSLEQAPTRARLRVRDQGIGIAPEHLPRLFGRFERAVSERHYGGLGLGLYITRTLVEAMGGRVRVESEQGRGSTFTVDLPRERVVPVDVPAPPPQ</sequence>
<gene>
    <name evidence="17" type="ORF">JY572_25125</name>
</gene>
<feature type="region of interest" description="Disordered" evidence="13">
    <location>
        <begin position="1"/>
        <end position="34"/>
    </location>
</feature>